<sequence>MISQLSWKIGGQQGEGVESTDRIFSTALNRLGYYLYGYRHFSSRIKGGHTNNKIRISTKPIRSISDDLDILVAFDQESIDLNAHELRENAVVVADAKFNPTLPEGINARLFPVPITAIAEELGTSLFKNMAASGASWALLGLPLEVFNKAVEEEYGRKGAAVVEKNIEAVKRGAEYVLDLAGGPLEEFRLEPADGKQKLFIIGNDAIGLGAVAAGCRFMPAYPITPASEIMEYLIKVLPKYGGTVIQTEDEIAACTMAIGANYGGVRAMTASAGPGLSLMMEAIGLAGMTEIPVVIVDTQRGGPSTGLPTKQEQSDINAMIYGTHGEIPKIVIAPSTIEECFYDTVEAFNLAEEYQCPVIVLTDLQLSLGKQSSELLDYNKISINRGKLVHELEPAEPNTMFKRYEFTEDGISLRVLPGTKYGIHHVTGVEHDQTGRPNEGTDNRKKMMDKRLRKLTNVKVTNPIHVDAPHEEPDVLIIGIGSTGGTIDEARGRLDKDGLKTNHITVRLLNPFPAEELRPYMEKAKTVVVVENNATAQLANLIKLHVGFADKIKNLLKYNGNPFLPSEIYQEVKELNVTWQH</sequence>
<dbReference type="EMBL" id="CP019717">
    <property type="protein sequence ID" value="QHZ51600.1"/>
    <property type="molecule type" value="Genomic_DNA"/>
</dbReference>
<dbReference type="Gene3D" id="3.40.920.10">
    <property type="entry name" value="Pyruvate-ferredoxin oxidoreductase, PFOR, domain III"/>
    <property type="match status" value="1"/>
</dbReference>
<reference evidence="5 6" key="1">
    <citation type="journal article" date="2020" name="Int. J. Med. Microbiol.">
        <title>Discovery of Paenibacillus larvae ERIC V: Phenotypic and genomic comparison to genotypes ERIC I-IV reveal different inventories of virulence factors which correlate with epidemiological prevalences of American Foulbrood.</title>
        <authorList>
            <person name="Beims H."/>
            <person name="Bunk B."/>
            <person name="Erler S."/>
            <person name="Mohr K.I."/>
            <person name="Sproer C."/>
            <person name="Pradella S."/>
            <person name="Gunther G."/>
            <person name="Rohde M."/>
            <person name="von der Ohe W."/>
            <person name="Steinert M."/>
        </authorList>
    </citation>
    <scope>NUCLEOTIDE SEQUENCE [LARGE SCALE GENOMIC DNA]</scope>
    <source>
        <strain evidence="5">Eric_V</strain>
    </source>
</reference>
<dbReference type="GO" id="GO:0047553">
    <property type="term" value="F:2-oxoglutarate synthase activity"/>
    <property type="evidence" value="ECO:0007669"/>
    <property type="project" value="UniProtKB-EC"/>
</dbReference>
<dbReference type="SUPFAM" id="SSF52518">
    <property type="entry name" value="Thiamin diphosphate-binding fold (THDP-binding)"/>
    <property type="match status" value="1"/>
</dbReference>
<dbReference type="RefSeq" id="WP_172423309.1">
    <property type="nucleotide sequence ID" value="NZ_CP019717.1"/>
</dbReference>
<dbReference type="FunFam" id="3.40.920.10:FF:000003">
    <property type="entry name" value="Pyruvate ferredoxin oxidoreductase, alpha subunit"/>
    <property type="match status" value="1"/>
</dbReference>
<dbReference type="InterPro" id="IPR009014">
    <property type="entry name" value="Transketo_C/PFOR_II"/>
</dbReference>
<dbReference type="AlphaFoldDB" id="A0A6C0QSM9"/>
<feature type="domain" description="Pyruvate:ferredoxin oxidoreductase core" evidence="4">
    <location>
        <begin position="475"/>
        <end position="561"/>
    </location>
</feature>
<dbReference type="PANTHER" id="PTHR32154">
    <property type="entry name" value="PYRUVATE-FLAVODOXIN OXIDOREDUCTASE-RELATED"/>
    <property type="match status" value="1"/>
</dbReference>
<evidence type="ECO:0000313" key="5">
    <source>
        <dbReference type="EMBL" id="QHZ51600.1"/>
    </source>
</evidence>
<dbReference type="FunFam" id="3.40.50.920:FF:000009">
    <property type="entry name" value="2-oxoglutarate ferredoxin oxidoreductase subunit alpha"/>
    <property type="match status" value="1"/>
</dbReference>
<name>A0A6C0QSM9_9BACL</name>
<dbReference type="SUPFAM" id="SSF53323">
    <property type="entry name" value="Pyruvate-ferredoxin oxidoreductase, PFOR, domain III"/>
    <property type="match status" value="1"/>
</dbReference>
<dbReference type="GO" id="GO:0006979">
    <property type="term" value="P:response to oxidative stress"/>
    <property type="evidence" value="ECO:0007669"/>
    <property type="project" value="TreeGrafter"/>
</dbReference>
<evidence type="ECO:0000259" key="4">
    <source>
        <dbReference type="Pfam" id="PF17147"/>
    </source>
</evidence>
<dbReference type="Pfam" id="PF01855">
    <property type="entry name" value="POR_N"/>
    <property type="match status" value="1"/>
</dbReference>
<organism evidence="5 6">
    <name type="scientific">Paenibacillus larvae subsp. larvae</name>
    <dbReference type="NCBI Taxonomy" id="147375"/>
    <lineage>
        <taxon>Bacteria</taxon>
        <taxon>Bacillati</taxon>
        <taxon>Bacillota</taxon>
        <taxon>Bacilli</taxon>
        <taxon>Bacillales</taxon>
        <taxon>Paenibacillaceae</taxon>
        <taxon>Paenibacillus</taxon>
    </lineage>
</organism>
<dbReference type="Gene3D" id="3.40.50.970">
    <property type="match status" value="1"/>
</dbReference>
<feature type="domain" description="Pyruvate/ketoisovalerate oxidoreductase catalytic" evidence="2">
    <location>
        <begin position="14"/>
        <end position="175"/>
    </location>
</feature>
<dbReference type="Proteomes" id="UP000464330">
    <property type="component" value="Chromosome"/>
</dbReference>
<dbReference type="EC" id="1.2.7.3" evidence="5"/>
<dbReference type="InterPro" id="IPR022367">
    <property type="entry name" value="2-oxoacid/accept_OxRdtase_asu"/>
</dbReference>
<dbReference type="InterPro" id="IPR002869">
    <property type="entry name" value="Pyrv_flavodox_OxRed_cen"/>
</dbReference>
<feature type="domain" description="Pyruvate flavodoxin/ferredoxin oxidoreductase pyrimidine binding" evidence="3">
    <location>
        <begin position="210"/>
        <end position="449"/>
    </location>
</feature>
<evidence type="ECO:0000313" key="6">
    <source>
        <dbReference type="Proteomes" id="UP000464330"/>
    </source>
</evidence>
<dbReference type="CDD" id="cd07034">
    <property type="entry name" value="TPP_PYR_PFOR_IOR-alpha_like"/>
    <property type="match status" value="1"/>
</dbReference>
<dbReference type="InterPro" id="IPR002880">
    <property type="entry name" value="Pyrv_Fd/Flavodoxin_OxRdtase_N"/>
</dbReference>
<dbReference type="InterPro" id="IPR029061">
    <property type="entry name" value="THDP-binding"/>
</dbReference>
<gene>
    <name evidence="5" type="primary">korA</name>
    <name evidence="5" type="ORF">ERICV_02457</name>
</gene>
<dbReference type="Pfam" id="PF01558">
    <property type="entry name" value="POR"/>
    <property type="match status" value="1"/>
</dbReference>
<dbReference type="FunFam" id="3.40.50.970:FF:000022">
    <property type="entry name" value="2-oxoglutarate ferredoxin oxidoreductase alpha subunit"/>
    <property type="match status" value="1"/>
</dbReference>
<keyword evidence="1 5" id="KW-0560">Oxidoreductase</keyword>
<evidence type="ECO:0000259" key="2">
    <source>
        <dbReference type="Pfam" id="PF01558"/>
    </source>
</evidence>
<evidence type="ECO:0000259" key="3">
    <source>
        <dbReference type="Pfam" id="PF01855"/>
    </source>
</evidence>
<dbReference type="Gene3D" id="3.40.50.920">
    <property type="match status" value="1"/>
</dbReference>
<evidence type="ECO:0000256" key="1">
    <source>
        <dbReference type="ARBA" id="ARBA00023002"/>
    </source>
</evidence>
<proteinExistence type="predicted"/>
<dbReference type="SUPFAM" id="SSF52922">
    <property type="entry name" value="TK C-terminal domain-like"/>
    <property type="match status" value="1"/>
</dbReference>
<accession>A0A6C0QSM9</accession>
<protein>
    <submittedName>
        <fullName evidence="5">2-oxoglutarate synthase subunit KorA</fullName>
        <ecNumber evidence="5">1.2.7.3</ecNumber>
    </submittedName>
</protein>
<dbReference type="Pfam" id="PF17147">
    <property type="entry name" value="PFOR_II"/>
    <property type="match status" value="1"/>
</dbReference>
<dbReference type="InterPro" id="IPR050722">
    <property type="entry name" value="Pyruvate:ferred/Flavod_OxRd"/>
</dbReference>
<dbReference type="NCBIfam" id="TIGR03710">
    <property type="entry name" value="OAFO_sf"/>
    <property type="match status" value="1"/>
</dbReference>
<dbReference type="InterPro" id="IPR019752">
    <property type="entry name" value="Pyrv/ketoisovalerate_OxRed_cat"/>
</dbReference>
<dbReference type="PANTHER" id="PTHR32154:SF20">
    <property type="entry name" value="2-OXOGLUTARATE OXIDOREDUCTASE SUBUNIT KORA"/>
    <property type="match status" value="1"/>
</dbReference>
<dbReference type="InterPro" id="IPR033412">
    <property type="entry name" value="PFOR_II"/>
</dbReference>